<dbReference type="EMBL" id="JABVEC010000047">
    <property type="protein sequence ID" value="MBC6470728.1"/>
    <property type="molecule type" value="Genomic_DNA"/>
</dbReference>
<dbReference type="RefSeq" id="WP_187247770.1">
    <property type="nucleotide sequence ID" value="NZ_BAAAOK010000031.1"/>
</dbReference>
<dbReference type="SUPFAM" id="SSF141571">
    <property type="entry name" value="Pentapeptide repeat-like"/>
    <property type="match status" value="1"/>
</dbReference>
<reference evidence="3 4" key="1">
    <citation type="submission" date="2020-06" db="EMBL/GenBank/DDBJ databases">
        <title>Actinomadura xiongansis sp. nov., isolated from soil of Baiyangdian.</title>
        <authorList>
            <person name="Zhang X."/>
        </authorList>
    </citation>
    <scope>NUCLEOTIDE SEQUENCE [LARGE SCALE GENOMIC DNA]</scope>
    <source>
        <strain evidence="3 4">HBUM206468</strain>
    </source>
</reference>
<sequence>MKTPGKFEPGDRIGNAADGDLEGRPSRRRLRPIRIPEPTQDELDTLSVKERVELIHRQRQSMHQKLHSVGILFGVLFTAGSLIATALTLRTAQENQATDRFTRTVEQLGSDKRDVRLGAIYTLERIAADSDRDDPTITALLTSLIREHDPAPGTEVTEEPATDVQAALAVLVRLDRARESRRLDLHRVRLPHAQVVEGDLSRANLRYADLTGADLAGANLANTDLHSAKLAGANLTGADLTGANLANADLTGAILSEANLTRVYLARATPTGADLINAVLVGAILNGSNLSRSDLSGADLSGANLFKTNLTGARLRDITGPSPEEIRKVARTNGDTLF</sequence>
<protein>
    <submittedName>
        <fullName evidence="3">Pentapeptide repeat-containing protein</fullName>
    </submittedName>
</protein>
<proteinExistence type="predicted"/>
<organism evidence="3 4">
    <name type="scientific">Actinomadura alba</name>
    <dbReference type="NCBI Taxonomy" id="406431"/>
    <lineage>
        <taxon>Bacteria</taxon>
        <taxon>Bacillati</taxon>
        <taxon>Actinomycetota</taxon>
        <taxon>Actinomycetes</taxon>
        <taxon>Streptosporangiales</taxon>
        <taxon>Thermomonosporaceae</taxon>
        <taxon>Actinomadura</taxon>
    </lineage>
</organism>
<keyword evidence="4" id="KW-1185">Reference proteome</keyword>
<keyword evidence="2" id="KW-1133">Transmembrane helix</keyword>
<feature type="transmembrane region" description="Helical" evidence="2">
    <location>
        <begin position="66"/>
        <end position="89"/>
    </location>
</feature>
<accession>A0ABR7M2C0</accession>
<dbReference type="InterPro" id="IPR001646">
    <property type="entry name" value="5peptide_repeat"/>
</dbReference>
<dbReference type="InterPro" id="IPR051082">
    <property type="entry name" value="Pentapeptide-BTB/POZ_domain"/>
</dbReference>
<dbReference type="PANTHER" id="PTHR14136">
    <property type="entry name" value="BTB_POZ DOMAIN-CONTAINING PROTEIN KCTD9"/>
    <property type="match status" value="1"/>
</dbReference>
<dbReference type="Pfam" id="PF00805">
    <property type="entry name" value="Pentapeptide"/>
    <property type="match status" value="2"/>
</dbReference>
<evidence type="ECO:0000256" key="1">
    <source>
        <dbReference type="SAM" id="MobiDB-lite"/>
    </source>
</evidence>
<gene>
    <name evidence="3" type="ORF">HKK74_35335</name>
</gene>
<dbReference type="Gene3D" id="2.160.20.80">
    <property type="entry name" value="E3 ubiquitin-protein ligase SopA"/>
    <property type="match status" value="1"/>
</dbReference>
<keyword evidence="2" id="KW-0812">Transmembrane</keyword>
<evidence type="ECO:0000313" key="4">
    <source>
        <dbReference type="Proteomes" id="UP000805614"/>
    </source>
</evidence>
<dbReference type="PANTHER" id="PTHR14136:SF17">
    <property type="entry name" value="BTB_POZ DOMAIN-CONTAINING PROTEIN KCTD9"/>
    <property type="match status" value="1"/>
</dbReference>
<keyword evidence="2" id="KW-0472">Membrane</keyword>
<feature type="region of interest" description="Disordered" evidence="1">
    <location>
        <begin position="1"/>
        <end position="26"/>
    </location>
</feature>
<comment type="caution">
    <text evidence="3">The sequence shown here is derived from an EMBL/GenBank/DDBJ whole genome shotgun (WGS) entry which is preliminary data.</text>
</comment>
<evidence type="ECO:0000313" key="3">
    <source>
        <dbReference type="EMBL" id="MBC6470728.1"/>
    </source>
</evidence>
<dbReference type="Proteomes" id="UP000805614">
    <property type="component" value="Unassembled WGS sequence"/>
</dbReference>
<evidence type="ECO:0000256" key="2">
    <source>
        <dbReference type="SAM" id="Phobius"/>
    </source>
</evidence>
<name>A0ABR7M2C0_9ACTN</name>